<protein>
    <recommendedName>
        <fullName evidence="3">DUF1178 family protein</fullName>
    </recommendedName>
</protein>
<evidence type="ECO:0008006" key="3">
    <source>
        <dbReference type="Google" id="ProtNLM"/>
    </source>
</evidence>
<name>A0A644U991_9ZZZZ</name>
<evidence type="ECO:0000313" key="2">
    <source>
        <dbReference type="EMBL" id="MPL75500.1"/>
    </source>
</evidence>
<accession>A0A644U991</accession>
<sequence length="152" mass="16273">MIRYTLKCDQDHSFDSWFASAEAFEKLRAAGMVACSVCGSAVVEKALMTPALRPARGTAAETAPATAPATAAHPLSTPQGALEAALAEMRRVIEENSDDVGRDFVDEARAMHSGEKPERAIRGEARPDEARALLEEGIAVTPLPFLPPRKTN</sequence>
<feature type="region of interest" description="Disordered" evidence="1">
    <location>
        <begin position="57"/>
        <end position="76"/>
    </location>
</feature>
<dbReference type="InterPro" id="IPR009562">
    <property type="entry name" value="DUF1178"/>
</dbReference>
<comment type="caution">
    <text evidence="2">The sequence shown here is derived from an EMBL/GenBank/DDBJ whole genome shotgun (WGS) entry which is preliminary data.</text>
</comment>
<organism evidence="2">
    <name type="scientific">bioreactor metagenome</name>
    <dbReference type="NCBI Taxonomy" id="1076179"/>
    <lineage>
        <taxon>unclassified sequences</taxon>
        <taxon>metagenomes</taxon>
        <taxon>ecological metagenomes</taxon>
    </lineage>
</organism>
<reference evidence="2" key="1">
    <citation type="submission" date="2019-08" db="EMBL/GenBank/DDBJ databases">
        <authorList>
            <person name="Kucharzyk K."/>
            <person name="Murdoch R.W."/>
            <person name="Higgins S."/>
            <person name="Loffler F."/>
        </authorList>
    </citation>
    <scope>NUCLEOTIDE SEQUENCE</scope>
</reference>
<evidence type="ECO:0000256" key="1">
    <source>
        <dbReference type="SAM" id="MobiDB-lite"/>
    </source>
</evidence>
<dbReference type="Pfam" id="PF06676">
    <property type="entry name" value="DUF1178"/>
    <property type="match status" value="1"/>
</dbReference>
<proteinExistence type="predicted"/>
<dbReference type="EMBL" id="VSSQ01000089">
    <property type="protein sequence ID" value="MPL75500.1"/>
    <property type="molecule type" value="Genomic_DNA"/>
</dbReference>
<dbReference type="PIRSF" id="PIRSF032131">
    <property type="entry name" value="UCP032131"/>
    <property type="match status" value="1"/>
</dbReference>
<gene>
    <name evidence="2" type="ORF">SDC9_21324</name>
</gene>
<dbReference type="AlphaFoldDB" id="A0A644U991"/>